<dbReference type="GO" id="GO:0051287">
    <property type="term" value="F:NAD binding"/>
    <property type="evidence" value="ECO:0007669"/>
    <property type="project" value="InterPro"/>
</dbReference>
<dbReference type="InterPro" id="IPR050223">
    <property type="entry name" value="D-isomer_2-hydroxyacid_DH"/>
</dbReference>
<dbReference type="Proteomes" id="UP000298277">
    <property type="component" value="Unassembled WGS sequence"/>
</dbReference>
<sequence length="307" mass="34182">MVVKVLSPSFSNHIVLEKKLKELYPDSVFNKEGRRFDEDGVIEFLKDADAAIVGLEKISRRVIDSLPNIRIYAKYGVGLDNIDTEYANFLNKPIGWTPGVNRRSVSELALSYLLALSRNVFFTSYLLKSGSWKKEGGVLLSGKTVGIVGCGHIGEDLLRLLQPFHCKLLVHDILDKKLVCESYGATQVSIENLLNESDFVSLHLPLTERTLYMVDFKFLSQMKPSSYLLNTSRGNIVKESDIKRALENDVIAGAALDVFEEEPPTDLEFLSLKNLIVTPHIGGNAKEAVEAMGTAAIKSIAEYFERP</sequence>
<dbReference type="PROSITE" id="PS00670">
    <property type="entry name" value="D_2_HYDROXYACID_DH_2"/>
    <property type="match status" value="1"/>
</dbReference>
<feature type="domain" description="D-isomer specific 2-hydroxyacid dehydrogenase NAD-binding" evidence="6">
    <location>
        <begin position="111"/>
        <end position="282"/>
    </location>
</feature>
<gene>
    <name evidence="7" type="ORF">EHQ17_14475</name>
</gene>
<evidence type="ECO:0000256" key="4">
    <source>
        <dbReference type="RuleBase" id="RU003719"/>
    </source>
</evidence>
<dbReference type="AlphaFoldDB" id="A0A5F1Y9I2"/>
<dbReference type="Pfam" id="PF02826">
    <property type="entry name" value="2-Hacid_dh_C"/>
    <property type="match status" value="1"/>
</dbReference>
<dbReference type="InterPro" id="IPR006139">
    <property type="entry name" value="D-isomer_2_OHA_DH_cat_dom"/>
</dbReference>
<dbReference type="EMBL" id="RQFA01000066">
    <property type="protein sequence ID" value="TGK31139.1"/>
    <property type="molecule type" value="Genomic_DNA"/>
</dbReference>
<dbReference type="Gene3D" id="3.40.50.720">
    <property type="entry name" value="NAD(P)-binding Rossmann-like Domain"/>
    <property type="match status" value="2"/>
</dbReference>
<dbReference type="SUPFAM" id="SSF51735">
    <property type="entry name" value="NAD(P)-binding Rossmann-fold domains"/>
    <property type="match status" value="1"/>
</dbReference>
<dbReference type="PANTHER" id="PTHR10996">
    <property type="entry name" value="2-HYDROXYACID DEHYDROGENASE-RELATED"/>
    <property type="match status" value="1"/>
</dbReference>
<organism evidence="7 8">
    <name type="scientific">Leptospira gomenensis</name>
    <dbReference type="NCBI Taxonomy" id="2484974"/>
    <lineage>
        <taxon>Bacteria</taxon>
        <taxon>Pseudomonadati</taxon>
        <taxon>Spirochaetota</taxon>
        <taxon>Spirochaetia</taxon>
        <taxon>Leptospirales</taxon>
        <taxon>Leptospiraceae</taxon>
        <taxon>Leptospira</taxon>
    </lineage>
</organism>
<comment type="caution">
    <text evidence="7">The sequence shown here is derived from an EMBL/GenBank/DDBJ whole genome shotgun (WGS) entry which is preliminary data.</text>
</comment>
<dbReference type="GO" id="GO:0005829">
    <property type="term" value="C:cytosol"/>
    <property type="evidence" value="ECO:0007669"/>
    <property type="project" value="TreeGrafter"/>
</dbReference>
<dbReference type="InterPro" id="IPR029752">
    <property type="entry name" value="D-isomer_DH_CS1"/>
</dbReference>
<keyword evidence="3" id="KW-0520">NAD</keyword>
<evidence type="ECO:0000259" key="6">
    <source>
        <dbReference type="Pfam" id="PF02826"/>
    </source>
</evidence>
<dbReference type="CDD" id="cd12172">
    <property type="entry name" value="PGDH_like_2"/>
    <property type="match status" value="1"/>
</dbReference>
<dbReference type="GO" id="GO:0030267">
    <property type="term" value="F:glyoxylate reductase (NADPH) activity"/>
    <property type="evidence" value="ECO:0007669"/>
    <property type="project" value="TreeGrafter"/>
</dbReference>
<feature type="domain" description="D-isomer specific 2-hydroxyacid dehydrogenase catalytic" evidence="5">
    <location>
        <begin position="35"/>
        <end position="305"/>
    </location>
</feature>
<dbReference type="FunFam" id="3.40.50.720:FF:000041">
    <property type="entry name" value="D-3-phosphoglycerate dehydrogenase"/>
    <property type="match status" value="1"/>
</dbReference>
<accession>A0A5F1Y9I2</accession>
<dbReference type="Pfam" id="PF00389">
    <property type="entry name" value="2-Hacid_dh"/>
    <property type="match status" value="1"/>
</dbReference>
<dbReference type="SUPFAM" id="SSF52283">
    <property type="entry name" value="Formate/glycerate dehydrogenase catalytic domain-like"/>
    <property type="match status" value="1"/>
</dbReference>
<dbReference type="PANTHER" id="PTHR10996:SF283">
    <property type="entry name" value="GLYOXYLATE_HYDROXYPYRUVATE REDUCTASE B"/>
    <property type="match status" value="1"/>
</dbReference>
<keyword evidence="8" id="KW-1185">Reference proteome</keyword>
<dbReference type="InterPro" id="IPR036291">
    <property type="entry name" value="NAD(P)-bd_dom_sf"/>
</dbReference>
<name>A0A5F1Y9I2_9LEPT</name>
<evidence type="ECO:0000313" key="8">
    <source>
        <dbReference type="Proteomes" id="UP000298277"/>
    </source>
</evidence>
<dbReference type="GO" id="GO:0016618">
    <property type="term" value="F:hydroxypyruvate reductase [NAD(P)H] activity"/>
    <property type="evidence" value="ECO:0007669"/>
    <property type="project" value="TreeGrafter"/>
</dbReference>
<evidence type="ECO:0000259" key="5">
    <source>
        <dbReference type="Pfam" id="PF00389"/>
    </source>
</evidence>
<evidence type="ECO:0000256" key="1">
    <source>
        <dbReference type="ARBA" id="ARBA00005854"/>
    </source>
</evidence>
<evidence type="ECO:0000256" key="2">
    <source>
        <dbReference type="ARBA" id="ARBA00023002"/>
    </source>
</evidence>
<dbReference type="PROSITE" id="PS00065">
    <property type="entry name" value="D_2_HYDROXYACID_DH_1"/>
    <property type="match status" value="1"/>
</dbReference>
<protein>
    <submittedName>
        <fullName evidence="7">Hydroxyacid dehydrogenase</fullName>
    </submittedName>
</protein>
<proteinExistence type="inferred from homology"/>
<reference evidence="7" key="1">
    <citation type="journal article" date="2019" name="PLoS Negl. Trop. Dis.">
        <title>Revisiting the worldwide diversity of Leptospira species in the environment.</title>
        <authorList>
            <person name="Vincent A.T."/>
            <person name="Schiettekatte O."/>
            <person name="Bourhy P."/>
            <person name="Veyrier F.J."/>
            <person name="Picardeau M."/>
        </authorList>
    </citation>
    <scope>NUCLEOTIDE SEQUENCE [LARGE SCALE GENOMIC DNA]</scope>
    <source>
        <strain evidence="7">201800299</strain>
    </source>
</reference>
<dbReference type="GO" id="GO:0004617">
    <property type="term" value="F:phosphoglycerate dehydrogenase activity"/>
    <property type="evidence" value="ECO:0007669"/>
    <property type="project" value="UniProtKB-ARBA"/>
</dbReference>
<evidence type="ECO:0000313" key="7">
    <source>
        <dbReference type="EMBL" id="TGK31139.1"/>
    </source>
</evidence>
<comment type="similarity">
    <text evidence="1 4">Belongs to the D-isomer specific 2-hydroxyacid dehydrogenase family.</text>
</comment>
<dbReference type="GO" id="GO:0006564">
    <property type="term" value="P:L-serine biosynthetic process"/>
    <property type="evidence" value="ECO:0007669"/>
    <property type="project" value="UniProtKB-ARBA"/>
</dbReference>
<dbReference type="InterPro" id="IPR029753">
    <property type="entry name" value="D-isomer_DH_CS"/>
</dbReference>
<dbReference type="InterPro" id="IPR006140">
    <property type="entry name" value="D-isomer_DH_NAD-bd"/>
</dbReference>
<evidence type="ECO:0000256" key="3">
    <source>
        <dbReference type="ARBA" id="ARBA00023027"/>
    </source>
</evidence>
<keyword evidence="2 4" id="KW-0560">Oxidoreductase</keyword>
<dbReference type="OrthoDB" id="9805416at2"/>
<dbReference type="GO" id="GO:0047545">
    <property type="term" value="F:(S)-2-hydroxyglutarate dehydrogenase activity"/>
    <property type="evidence" value="ECO:0007669"/>
    <property type="project" value="UniProtKB-ARBA"/>
</dbReference>